<feature type="compositionally biased region" description="Basic and acidic residues" evidence="7">
    <location>
        <begin position="24"/>
        <end position="36"/>
    </location>
</feature>
<organism evidence="9">
    <name type="scientific">Setaria italica</name>
    <name type="common">Foxtail millet</name>
    <name type="synonym">Panicum italicum</name>
    <dbReference type="NCBI Taxonomy" id="4555"/>
    <lineage>
        <taxon>Eukaryota</taxon>
        <taxon>Viridiplantae</taxon>
        <taxon>Streptophyta</taxon>
        <taxon>Embryophyta</taxon>
        <taxon>Tracheophyta</taxon>
        <taxon>Spermatophyta</taxon>
        <taxon>Magnoliopsida</taxon>
        <taxon>Liliopsida</taxon>
        <taxon>Poales</taxon>
        <taxon>Poaceae</taxon>
        <taxon>PACMAD clade</taxon>
        <taxon>Panicoideae</taxon>
        <taxon>Panicodae</taxon>
        <taxon>Paniceae</taxon>
        <taxon>Cenchrinae</taxon>
        <taxon>Setaria</taxon>
    </lineage>
</organism>
<comment type="catalytic activity">
    <reaction evidence="1">
        <text>chorismate = prephenate</text>
        <dbReference type="Rhea" id="RHEA:13897"/>
        <dbReference type="ChEBI" id="CHEBI:29748"/>
        <dbReference type="ChEBI" id="CHEBI:29934"/>
        <dbReference type="EC" id="5.4.99.5"/>
    </reaction>
</comment>
<reference evidence="9" key="2">
    <citation type="submission" date="2015-07" db="EMBL/GenBank/DDBJ databases">
        <authorList>
            <person name="Noorani M."/>
        </authorList>
    </citation>
    <scope>NUCLEOTIDE SEQUENCE</scope>
    <source>
        <strain evidence="9">Yugu1</strain>
    </source>
</reference>
<evidence type="ECO:0000256" key="6">
    <source>
        <dbReference type="ARBA" id="ARBA00023235"/>
    </source>
</evidence>
<accession>A0A368RN84</accession>
<evidence type="ECO:0000256" key="5">
    <source>
        <dbReference type="ARBA" id="ARBA00023141"/>
    </source>
</evidence>
<name>A0A368RN84_SETIT</name>
<comment type="pathway">
    <text evidence="2">Metabolic intermediate biosynthesis; prephenate biosynthesis; prephenate from chorismate: step 1/1.</text>
</comment>
<evidence type="ECO:0000256" key="7">
    <source>
        <dbReference type="SAM" id="MobiDB-lite"/>
    </source>
</evidence>
<dbReference type="InterPro" id="IPR037039">
    <property type="entry name" value="CM_AroQ_sf_eucaryotic"/>
</dbReference>
<keyword evidence="5" id="KW-0057">Aromatic amino acid biosynthesis</keyword>
<dbReference type="InterPro" id="IPR036263">
    <property type="entry name" value="Chorismate_II_sf"/>
</dbReference>
<feature type="domain" description="Chorismate mutase" evidence="8">
    <location>
        <begin position="214"/>
        <end position="289"/>
    </location>
</feature>
<dbReference type="Pfam" id="PF01817">
    <property type="entry name" value="CM_2"/>
    <property type="match status" value="1"/>
</dbReference>
<dbReference type="InterPro" id="IPR008238">
    <property type="entry name" value="Chorismate_mutase_AroQ_euk"/>
</dbReference>
<dbReference type="EC" id="5.4.99.5" evidence="3"/>
<reference evidence="9" key="1">
    <citation type="journal article" date="2012" name="Nat. Biotechnol.">
        <title>Reference genome sequence of the model plant Setaria.</title>
        <authorList>
            <person name="Bennetzen J.L."/>
            <person name="Schmutz J."/>
            <person name="Wang H."/>
            <person name="Percifield R."/>
            <person name="Hawkins J."/>
            <person name="Pontaroli A.C."/>
            <person name="Estep M."/>
            <person name="Feng L."/>
            <person name="Vaughn J.N."/>
            <person name="Grimwood J."/>
            <person name="Jenkins J."/>
            <person name="Barry K."/>
            <person name="Lindquist E."/>
            <person name="Hellsten U."/>
            <person name="Deshpande S."/>
            <person name="Wang X."/>
            <person name="Wu X."/>
            <person name="Mitros T."/>
            <person name="Triplett J."/>
            <person name="Yang X."/>
            <person name="Ye C.Y."/>
            <person name="Mauro-Herrera M."/>
            <person name="Wang L."/>
            <person name="Li P."/>
            <person name="Sharma M."/>
            <person name="Sharma R."/>
            <person name="Ronald P.C."/>
            <person name="Panaud O."/>
            <person name="Kellogg E.A."/>
            <person name="Brutnell T.P."/>
            <person name="Doust A.N."/>
            <person name="Tuskan G.A."/>
            <person name="Rokhsar D."/>
            <person name="Devos K.M."/>
        </authorList>
    </citation>
    <scope>NUCLEOTIDE SEQUENCE [LARGE SCALE GENOMIC DNA]</scope>
    <source>
        <strain evidence="9">Yugu1</strain>
    </source>
</reference>
<evidence type="ECO:0000256" key="2">
    <source>
        <dbReference type="ARBA" id="ARBA00004817"/>
    </source>
</evidence>
<keyword evidence="6" id="KW-0413">Isomerase</keyword>
<evidence type="ECO:0000256" key="4">
    <source>
        <dbReference type="ARBA" id="ARBA00022605"/>
    </source>
</evidence>
<evidence type="ECO:0000256" key="1">
    <source>
        <dbReference type="ARBA" id="ARBA00000824"/>
    </source>
</evidence>
<dbReference type="SUPFAM" id="SSF48600">
    <property type="entry name" value="Chorismate mutase II"/>
    <property type="match status" value="1"/>
</dbReference>
<dbReference type="UniPathway" id="UPA00120">
    <property type="reaction ID" value="UER00203"/>
</dbReference>
<evidence type="ECO:0000256" key="3">
    <source>
        <dbReference type="ARBA" id="ARBA00012404"/>
    </source>
</evidence>
<dbReference type="OrthoDB" id="191918at2759"/>
<dbReference type="GO" id="GO:0009073">
    <property type="term" value="P:aromatic amino acid family biosynthetic process"/>
    <property type="evidence" value="ECO:0007669"/>
    <property type="project" value="UniProtKB-KW"/>
</dbReference>
<feature type="compositionally biased region" description="Basic and acidic residues" evidence="7">
    <location>
        <begin position="57"/>
        <end position="82"/>
    </location>
</feature>
<dbReference type="GO" id="GO:0046417">
    <property type="term" value="P:chorismate metabolic process"/>
    <property type="evidence" value="ECO:0007669"/>
    <property type="project" value="InterPro"/>
</dbReference>
<dbReference type="EMBL" id="CM003533">
    <property type="protein sequence ID" value="RCV31060.1"/>
    <property type="molecule type" value="Genomic_DNA"/>
</dbReference>
<evidence type="ECO:0000259" key="8">
    <source>
        <dbReference type="Pfam" id="PF01817"/>
    </source>
</evidence>
<dbReference type="AlphaFoldDB" id="A0A368RN84"/>
<dbReference type="PANTHER" id="PTHR21145">
    <property type="entry name" value="CHORISMATE MUTASE"/>
    <property type="match status" value="1"/>
</dbReference>
<proteinExistence type="predicted"/>
<dbReference type="GO" id="GO:0004106">
    <property type="term" value="F:chorismate mutase activity"/>
    <property type="evidence" value="ECO:0007669"/>
    <property type="project" value="UniProtKB-EC"/>
</dbReference>
<sequence>MMVNASKVLCTAQRDRAIGTCQPHGKEGEGPGDERGGSGGHHVGWEPLADVVQAGERGGDADDARDEREDDEEPRRQEGRVDRSEKLTLDSIRQILITLEDSIIFGPLEKAQYRYNADTYDSSFFHMDGFEGSLVDYMVRETEKLHVQVGRYKSPDEHPFFPDDLPETCCHLCNTPSFFTSIRNIAHHYLQVSISFYSYRLGRYMTLLLVTVSLSKRIHYGKFVAEAKFQASPDAYKPAIKAQASRRVEAKARILGQDVKIGAPAAFKINPSLVAGLYRRIMPLTKEVQVAYLLGRLD</sequence>
<dbReference type="PROSITE" id="PS51169">
    <property type="entry name" value="CHORISMATE_MUT_3"/>
    <property type="match status" value="1"/>
</dbReference>
<dbReference type="STRING" id="4555.A0A368RN84"/>
<dbReference type="PANTHER" id="PTHR21145:SF0">
    <property type="entry name" value="CHORISMATE MUTASE 1, CHLOROPLASTIC"/>
    <property type="match status" value="1"/>
</dbReference>
<gene>
    <name evidence="9" type="ORF">SETIT_6G146100v2</name>
</gene>
<dbReference type="Gene3D" id="1.10.590.10">
    <property type="entry name" value="Chorismate mutase, AroQ class superfamily, eukaryotic"/>
    <property type="match status" value="1"/>
</dbReference>
<protein>
    <recommendedName>
        <fullName evidence="3">chorismate mutase</fullName>
        <ecNumber evidence="3">5.4.99.5</ecNumber>
    </recommendedName>
</protein>
<dbReference type="InterPro" id="IPR002701">
    <property type="entry name" value="CM_II_prokaryot"/>
</dbReference>
<evidence type="ECO:0000313" key="9">
    <source>
        <dbReference type="EMBL" id="RCV31060.1"/>
    </source>
</evidence>
<keyword evidence="4" id="KW-0028">Amino-acid biosynthesis</keyword>
<dbReference type="GO" id="GO:0008652">
    <property type="term" value="P:amino acid biosynthetic process"/>
    <property type="evidence" value="ECO:0007669"/>
    <property type="project" value="UniProtKB-KW"/>
</dbReference>
<feature type="region of interest" description="Disordered" evidence="7">
    <location>
        <begin position="17"/>
        <end position="82"/>
    </location>
</feature>